<organism evidence="2 3">
    <name type="scientific">Ectobacillus funiculus</name>
    <dbReference type="NCBI Taxonomy" id="137993"/>
    <lineage>
        <taxon>Bacteria</taxon>
        <taxon>Bacillati</taxon>
        <taxon>Bacillota</taxon>
        <taxon>Bacilli</taxon>
        <taxon>Bacillales</taxon>
        <taxon>Bacillaceae</taxon>
        <taxon>Ectobacillus</taxon>
    </lineage>
</organism>
<comment type="caution">
    <text evidence="2">The sequence shown here is derived from an EMBL/GenBank/DDBJ whole genome shotgun (WGS) entry which is preliminary data.</text>
</comment>
<name>A0ABV5W9E3_9BACI</name>
<sequence length="234" mass="27205">MAKESVSLRLEREHISLLKKIAKEEYGSDSKKGYVVETALQVYQAHRLRPTEAASILSVTEEKLIDRLDKRFKDIGKDIVERIGNLTAKNAYENCLTSLLVEDVHQKSGFNKVDYEQKRKEAAARMRNRFDKEGAQELAGVIEENEHLQKVNRDVQERLQRAAVAFEQFKQRIQQLESENEKLKQENQRREQQEKLLQEWANGLANHLINNYSRLKNNATLIEEYTNSNPVPRG</sequence>
<accession>A0ABV5W9E3</accession>
<feature type="coiled-coil region" evidence="1">
    <location>
        <begin position="138"/>
        <end position="203"/>
    </location>
</feature>
<evidence type="ECO:0000313" key="3">
    <source>
        <dbReference type="Proteomes" id="UP001589609"/>
    </source>
</evidence>
<evidence type="ECO:0008006" key="4">
    <source>
        <dbReference type="Google" id="ProtNLM"/>
    </source>
</evidence>
<proteinExistence type="predicted"/>
<evidence type="ECO:0000313" key="2">
    <source>
        <dbReference type="EMBL" id="MFB9757202.1"/>
    </source>
</evidence>
<gene>
    <name evidence="2" type="ORF">ACFFMS_01360</name>
</gene>
<dbReference type="Proteomes" id="UP001589609">
    <property type="component" value="Unassembled WGS sequence"/>
</dbReference>
<evidence type="ECO:0000256" key="1">
    <source>
        <dbReference type="SAM" id="Coils"/>
    </source>
</evidence>
<protein>
    <recommendedName>
        <fullName evidence="4">Mobilization protein</fullName>
    </recommendedName>
</protein>
<dbReference type="EMBL" id="JBHMAF010000007">
    <property type="protein sequence ID" value="MFB9757202.1"/>
    <property type="molecule type" value="Genomic_DNA"/>
</dbReference>
<dbReference type="RefSeq" id="WP_379947516.1">
    <property type="nucleotide sequence ID" value="NZ_JBHMAF010000007.1"/>
</dbReference>
<keyword evidence="1" id="KW-0175">Coiled coil</keyword>
<reference evidence="2 3" key="1">
    <citation type="submission" date="2024-09" db="EMBL/GenBank/DDBJ databases">
        <authorList>
            <person name="Sun Q."/>
            <person name="Mori K."/>
        </authorList>
    </citation>
    <scope>NUCLEOTIDE SEQUENCE [LARGE SCALE GENOMIC DNA]</scope>
    <source>
        <strain evidence="2 3">JCM 11201</strain>
    </source>
</reference>
<keyword evidence="3" id="KW-1185">Reference proteome</keyword>